<evidence type="ECO:0000313" key="2">
    <source>
        <dbReference type="EMBL" id="CAL8145168.1"/>
    </source>
</evidence>
<dbReference type="EMBL" id="CAXLJM020000164">
    <property type="protein sequence ID" value="CAL8145168.1"/>
    <property type="molecule type" value="Genomic_DNA"/>
</dbReference>
<feature type="transmembrane region" description="Helical" evidence="1">
    <location>
        <begin position="264"/>
        <end position="285"/>
    </location>
</feature>
<evidence type="ECO:0000256" key="1">
    <source>
        <dbReference type="SAM" id="Phobius"/>
    </source>
</evidence>
<evidence type="ECO:0008006" key="4">
    <source>
        <dbReference type="Google" id="ProtNLM"/>
    </source>
</evidence>
<feature type="non-terminal residue" evidence="2">
    <location>
        <position position="340"/>
    </location>
</feature>
<feature type="transmembrane region" description="Helical" evidence="1">
    <location>
        <begin position="167"/>
        <end position="188"/>
    </location>
</feature>
<feature type="transmembrane region" description="Helical" evidence="1">
    <location>
        <begin position="76"/>
        <end position="98"/>
    </location>
</feature>
<keyword evidence="1" id="KW-1133">Transmembrane helix</keyword>
<comment type="caution">
    <text evidence="2">The sequence shown here is derived from an EMBL/GenBank/DDBJ whole genome shotgun (WGS) entry which is preliminary data.</text>
</comment>
<gene>
    <name evidence="2" type="ORF">ODALV1_LOCUS30403</name>
</gene>
<keyword evidence="1" id="KW-0472">Membrane</keyword>
<keyword evidence="3" id="KW-1185">Reference proteome</keyword>
<protein>
    <recommendedName>
        <fullName evidence="4">Transmembrane protein</fullName>
    </recommendedName>
</protein>
<feature type="transmembrane region" description="Helical" evidence="1">
    <location>
        <begin position="42"/>
        <end position="64"/>
    </location>
</feature>
<name>A0ABP1S6L3_9HEXA</name>
<organism evidence="2 3">
    <name type="scientific">Orchesella dallaii</name>
    <dbReference type="NCBI Taxonomy" id="48710"/>
    <lineage>
        <taxon>Eukaryota</taxon>
        <taxon>Metazoa</taxon>
        <taxon>Ecdysozoa</taxon>
        <taxon>Arthropoda</taxon>
        <taxon>Hexapoda</taxon>
        <taxon>Collembola</taxon>
        <taxon>Entomobryomorpha</taxon>
        <taxon>Entomobryoidea</taxon>
        <taxon>Orchesellidae</taxon>
        <taxon>Orchesellinae</taxon>
        <taxon>Orchesella</taxon>
    </lineage>
</organism>
<feature type="transmembrane region" description="Helical" evidence="1">
    <location>
        <begin position="297"/>
        <end position="317"/>
    </location>
</feature>
<feature type="transmembrane region" description="Helical" evidence="1">
    <location>
        <begin position="135"/>
        <end position="161"/>
    </location>
</feature>
<feature type="transmembrane region" description="Helical" evidence="1">
    <location>
        <begin position="104"/>
        <end position="123"/>
    </location>
</feature>
<reference evidence="2 3" key="1">
    <citation type="submission" date="2024-08" db="EMBL/GenBank/DDBJ databases">
        <authorList>
            <person name="Cucini C."/>
            <person name="Frati F."/>
        </authorList>
    </citation>
    <scope>NUCLEOTIDE SEQUENCE [LARGE SCALE GENOMIC DNA]</scope>
</reference>
<sequence>MQSDRYFKIFEHQNAWASKLGASSFVFDYSKRTVIFNRKQHITQLFCFGIFTVHLIFILVRTINHFAKLEHFDGSHYYFLSCVSIAGTACWLILFLIISKAHEFGLGFNGFVAFLNSIQATYIPTFDKNASLSNCILDGVVFFTGPLFVSLAFVISLHAMIFQDWPMYFSSIFPANTPLIVYIINAIYVFWIPQFLYGNLMLFATIFVGFAPHLLTLFKEFIVNPVGDGRPMRFQMATREFRNDENLRVTYRRLQIMHGFEMDALAWSIMPIQGLLSYLIMYCVVSLIKHRHEMDGTLIIILVLWAALPTIDLYLLLEMSAKFYVLTKRALKSMKKKDWG</sequence>
<evidence type="ECO:0000313" key="3">
    <source>
        <dbReference type="Proteomes" id="UP001642540"/>
    </source>
</evidence>
<accession>A0ABP1S6L3</accession>
<dbReference type="Proteomes" id="UP001642540">
    <property type="component" value="Unassembled WGS sequence"/>
</dbReference>
<feature type="transmembrane region" description="Helical" evidence="1">
    <location>
        <begin position="195"/>
        <end position="215"/>
    </location>
</feature>
<keyword evidence="1" id="KW-0812">Transmembrane</keyword>
<proteinExistence type="predicted"/>